<dbReference type="Gene3D" id="2.60.120.260">
    <property type="entry name" value="Galactose-binding domain-like"/>
    <property type="match status" value="1"/>
</dbReference>
<dbReference type="InterPro" id="IPR008979">
    <property type="entry name" value="Galactose-bd-like_sf"/>
</dbReference>
<dbReference type="Pfam" id="PF00754">
    <property type="entry name" value="F5_F8_type_C"/>
    <property type="match status" value="1"/>
</dbReference>
<dbReference type="PROSITE" id="PS50022">
    <property type="entry name" value="FA58C_3"/>
    <property type="match status" value="1"/>
</dbReference>
<dbReference type="Pfam" id="PF08522">
    <property type="entry name" value="BT_3987-like_N"/>
    <property type="match status" value="1"/>
</dbReference>
<accession>A0ABV5CDI6</accession>
<dbReference type="Gene3D" id="2.60.40.1740">
    <property type="entry name" value="hypothetical protein (bacova_03559)"/>
    <property type="match status" value="1"/>
</dbReference>
<comment type="caution">
    <text evidence="2">The sequence shown here is derived from an EMBL/GenBank/DDBJ whole genome shotgun (WGS) entry which is preliminary data.</text>
</comment>
<dbReference type="InterPro" id="IPR013728">
    <property type="entry name" value="BT_3987-like_N"/>
</dbReference>
<proteinExistence type="predicted"/>
<reference evidence="2 3" key="1">
    <citation type="submission" date="2024-04" db="EMBL/GenBank/DDBJ databases">
        <title>Albibacterium profundi sp. nov., isolated from sediment of the Challenger Deep of Mariana Trench.</title>
        <authorList>
            <person name="Wang Y."/>
        </authorList>
    </citation>
    <scope>NUCLEOTIDE SEQUENCE [LARGE SCALE GENOMIC DNA]</scope>
    <source>
        <strain evidence="2 3">RHL897</strain>
    </source>
</reference>
<dbReference type="Proteomes" id="UP001580928">
    <property type="component" value="Unassembled WGS sequence"/>
</dbReference>
<dbReference type="SUPFAM" id="SSF49785">
    <property type="entry name" value="Galactose-binding domain-like"/>
    <property type="match status" value="1"/>
</dbReference>
<gene>
    <name evidence="2" type="ORF">WKR92_07105</name>
</gene>
<sequence>MKKHSIYYIIVFSFLAIVGCKEDTPPYEQLTDSKEGANVFIAKAKTGEQMLTMFPIEERAVNFGVGFGAVGLPASDIAVTLTKDNHVLDSLNNIRVLNNEEPYLPFPDAGYSIDKLSLVIPSGTISSDLANLTYDPSQFDTEKDHLLALTISDASGYDISPSAKTLIFIAPKLEARPANTDGWVATASTEQLSGENTGLASAVLDGDLNTIWHSRYAGGPVSSYPHWLSFDMQEAIYVTKIEMAPRQNNSRGFTKFILEGSLDGAEWFPLGGERSFDPGNTAYQSYDIEPQMLKNIRITMLEGLQGLTFLSEFVVYTY</sequence>
<dbReference type="EMBL" id="JBBVGT010000002">
    <property type="protein sequence ID" value="MFB5945596.1"/>
    <property type="molecule type" value="Genomic_DNA"/>
</dbReference>
<keyword evidence="3" id="KW-1185">Reference proteome</keyword>
<evidence type="ECO:0000313" key="3">
    <source>
        <dbReference type="Proteomes" id="UP001580928"/>
    </source>
</evidence>
<protein>
    <submittedName>
        <fullName evidence="2">Discoidin domain-containing protein</fullName>
    </submittedName>
</protein>
<dbReference type="RefSeq" id="WP_375557131.1">
    <property type="nucleotide sequence ID" value="NZ_JBBVGT010000002.1"/>
</dbReference>
<evidence type="ECO:0000259" key="1">
    <source>
        <dbReference type="PROSITE" id="PS50022"/>
    </source>
</evidence>
<organism evidence="2 3">
    <name type="scientific">Albibacterium profundi</name>
    <dbReference type="NCBI Taxonomy" id="3134906"/>
    <lineage>
        <taxon>Bacteria</taxon>
        <taxon>Pseudomonadati</taxon>
        <taxon>Bacteroidota</taxon>
        <taxon>Sphingobacteriia</taxon>
        <taxon>Sphingobacteriales</taxon>
        <taxon>Sphingobacteriaceae</taxon>
        <taxon>Albibacterium</taxon>
    </lineage>
</organism>
<dbReference type="PROSITE" id="PS51257">
    <property type="entry name" value="PROKAR_LIPOPROTEIN"/>
    <property type="match status" value="1"/>
</dbReference>
<evidence type="ECO:0000313" key="2">
    <source>
        <dbReference type="EMBL" id="MFB5945596.1"/>
    </source>
</evidence>
<dbReference type="InterPro" id="IPR000421">
    <property type="entry name" value="FA58C"/>
</dbReference>
<name>A0ABV5CDI6_9SPHI</name>
<feature type="domain" description="F5/8 type C" evidence="1">
    <location>
        <begin position="168"/>
        <end position="280"/>
    </location>
</feature>